<feature type="domain" description="RmlD-like substrate binding" evidence="1">
    <location>
        <begin position="6"/>
        <end position="48"/>
    </location>
</feature>
<proteinExistence type="predicted"/>
<dbReference type="Pfam" id="PF04321">
    <property type="entry name" value="RmlD_sub_bind"/>
    <property type="match status" value="1"/>
</dbReference>
<dbReference type="Gene3D" id="3.90.25.10">
    <property type="entry name" value="UDP-galactose 4-epimerase, domain 1"/>
    <property type="match status" value="1"/>
</dbReference>
<feature type="non-terminal residue" evidence="2">
    <location>
        <position position="1"/>
    </location>
</feature>
<gene>
    <name evidence="2" type="ORF">H6A04_11020</name>
</gene>
<dbReference type="RefSeq" id="WP_204716790.1">
    <property type="nucleotide sequence ID" value="NZ_JACJLT010000203.1"/>
</dbReference>
<dbReference type="InterPro" id="IPR029903">
    <property type="entry name" value="RmlD-like-bd"/>
</dbReference>
<dbReference type="Proteomes" id="UP000728968">
    <property type="component" value="Unassembled WGS sequence"/>
</dbReference>
<reference evidence="2 3" key="1">
    <citation type="journal article" date="2021" name="Sci. Rep.">
        <title>The distribution of antibiotic resistance genes in chicken gut microbiota commensals.</title>
        <authorList>
            <person name="Juricova H."/>
            <person name="Matiasovicova J."/>
            <person name="Kubasova T."/>
            <person name="Cejkova D."/>
            <person name="Rychlik I."/>
        </authorList>
    </citation>
    <scope>NUCLEOTIDE SEQUENCE [LARGE SCALE GENOMIC DNA]</scope>
    <source>
        <strain evidence="2 3">An425</strain>
    </source>
</reference>
<accession>A0ABS2G410</accession>
<organism evidence="2 3">
    <name type="scientific">Fusobacterium mortiferum</name>
    <dbReference type="NCBI Taxonomy" id="850"/>
    <lineage>
        <taxon>Bacteria</taxon>
        <taxon>Fusobacteriati</taxon>
        <taxon>Fusobacteriota</taxon>
        <taxon>Fusobacteriia</taxon>
        <taxon>Fusobacteriales</taxon>
        <taxon>Fusobacteriaceae</taxon>
        <taxon>Fusobacterium</taxon>
    </lineage>
</organism>
<protein>
    <submittedName>
        <fullName evidence="2">Sugar nucleotide-binding protein</fullName>
    </submittedName>
</protein>
<evidence type="ECO:0000313" key="3">
    <source>
        <dbReference type="Proteomes" id="UP000728968"/>
    </source>
</evidence>
<evidence type="ECO:0000313" key="2">
    <source>
        <dbReference type="EMBL" id="MBM6876166.1"/>
    </source>
</evidence>
<dbReference type="EMBL" id="JACJLT010000203">
    <property type="protein sequence ID" value="MBM6876166.1"/>
    <property type="molecule type" value="Genomic_DNA"/>
</dbReference>
<name>A0ABS2G410_FUSMR</name>
<keyword evidence="3" id="KW-1185">Reference proteome</keyword>
<dbReference type="Gene3D" id="3.40.50.720">
    <property type="entry name" value="NAD(P)-binding Rossmann-like Domain"/>
    <property type="match status" value="1"/>
</dbReference>
<evidence type="ECO:0000259" key="1">
    <source>
        <dbReference type="Pfam" id="PF04321"/>
    </source>
</evidence>
<sequence length="57" mass="6828">KLERGKTSDFPLKAKRAKYSKLDSSKIERVVDRKIPYWKEGIDRFLEEKLEKDEEIS</sequence>
<comment type="caution">
    <text evidence="2">The sequence shown here is derived from an EMBL/GenBank/DDBJ whole genome shotgun (WGS) entry which is preliminary data.</text>
</comment>